<evidence type="ECO:0000313" key="2">
    <source>
        <dbReference type="EMBL" id="KAK3382202.1"/>
    </source>
</evidence>
<feature type="region of interest" description="Disordered" evidence="1">
    <location>
        <begin position="223"/>
        <end position="273"/>
    </location>
</feature>
<organism evidence="2 3">
    <name type="scientific">Lasiosphaeria ovina</name>
    <dbReference type="NCBI Taxonomy" id="92902"/>
    <lineage>
        <taxon>Eukaryota</taxon>
        <taxon>Fungi</taxon>
        <taxon>Dikarya</taxon>
        <taxon>Ascomycota</taxon>
        <taxon>Pezizomycotina</taxon>
        <taxon>Sordariomycetes</taxon>
        <taxon>Sordariomycetidae</taxon>
        <taxon>Sordariales</taxon>
        <taxon>Lasiosphaeriaceae</taxon>
        <taxon>Lasiosphaeria</taxon>
    </lineage>
</organism>
<comment type="caution">
    <text evidence="2">The sequence shown here is derived from an EMBL/GenBank/DDBJ whole genome shotgun (WGS) entry which is preliminary data.</text>
</comment>
<dbReference type="AlphaFoldDB" id="A0AAE0NIL0"/>
<sequence length="442" mass="49101">MHSRGEKRNTNSRRICWCKPQKLSIPNPLQEIDPETWSSKSQILCRATRSRARPVAARSHSEATHKHKKGLFCFNSYLLPPPEDQITLAIVSTKTRPSKHTDKRVTRMGQFKMLRSSWAPGGTSQPPRDSPSSVSRSSMPAMQDARYNPFRRGADEAEMRHAFLSPLVVPLRTPTRPVVLVQPQPEPKQPSTPVPQVAEPEFADSFQFQYPCVLPPFSMATAMPSTTTSTPPPPPPTPTRQEVPPATKAAPAHFASMSSLRPSTQHPASSAADELHWWQPKPAAPPAAAARSWGSENRQAYSPADSLWVQMGRPRPDSGGVHGEIPLPTVDQRRKLDSRFDARQRGAEGELQRAARRMVSSTPRSLLPGNGNLAGEWNRSEKAGAGLLPWQCIDNAAAEEHEFAVRGLRKISADEYTRAVNEVWWLYFGAEDWGAVRVGEYR</sequence>
<evidence type="ECO:0000256" key="1">
    <source>
        <dbReference type="SAM" id="MobiDB-lite"/>
    </source>
</evidence>
<evidence type="ECO:0000313" key="3">
    <source>
        <dbReference type="Proteomes" id="UP001287356"/>
    </source>
</evidence>
<proteinExistence type="predicted"/>
<gene>
    <name evidence="2" type="ORF">B0T24DRAFT_3543</name>
</gene>
<feature type="region of interest" description="Disordered" evidence="1">
    <location>
        <begin position="116"/>
        <end position="142"/>
    </location>
</feature>
<dbReference type="Proteomes" id="UP001287356">
    <property type="component" value="Unassembled WGS sequence"/>
</dbReference>
<feature type="compositionally biased region" description="Low complexity" evidence="1">
    <location>
        <begin position="124"/>
        <end position="140"/>
    </location>
</feature>
<accession>A0AAE0NIL0</accession>
<dbReference type="EMBL" id="JAULSN010000001">
    <property type="protein sequence ID" value="KAK3382202.1"/>
    <property type="molecule type" value="Genomic_DNA"/>
</dbReference>
<feature type="compositionally biased region" description="Polar residues" evidence="1">
    <location>
        <begin position="256"/>
        <end position="268"/>
    </location>
</feature>
<protein>
    <submittedName>
        <fullName evidence="2">Uncharacterized protein</fullName>
    </submittedName>
</protein>
<reference evidence="2" key="1">
    <citation type="journal article" date="2023" name="Mol. Phylogenet. Evol.">
        <title>Genome-scale phylogeny and comparative genomics of the fungal order Sordariales.</title>
        <authorList>
            <person name="Hensen N."/>
            <person name="Bonometti L."/>
            <person name="Westerberg I."/>
            <person name="Brannstrom I.O."/>
            <person name="Guillou S."/>
            <person name="Cros-Aarteil S."/>
            <person name="Calhoun S."/>
            <person name="Haridas S."/>
            <person name="Kuo A."/>
            <person name="Mondo S."/>
            <person name="Pangilinan J."/>
            <person name="Riley R."/>
            <person name="LaButti K."/>
            <person name="Andreopoulos B."/>
            <person name="Lipzen A."/>
            <person name="Chen C."/>
            <person name="Yan M."/>
            <person name="Daum C."/>
            <person name="Ng V."/>
            <person name="Clum A."/>
            <person name="Steindorff A."/>
            <person name="Ohm R.A."/>
            <person name="Martin F."/>
            <person name="Silar P."/>
            <person name="Natvig D.O."/>
            <person name="Lalanne C."/>
            <person name="Gautier V."/>
            <person name="Ament-Velasquez S.L."/>
            <person name="Kruys A."/>
            <person name="Hutchinson M.I."/>
            <person name="Powell A.J."/>
            <person name="Barry K."/>
            <person name="Miller A.N."/>
            <person name="Grigoriev I.V."/>
            <person name="Debuchy R."/>
            <person name="Gladieux P."/>
            <person name="Hiltunen Thoren M."/>
            <person name="Johannesson H."/>
        </authorList>
    </citation>
    <scope>NUCLEOTIDE SEQUENCE</scope>
    <source>
        <strain evidence="2">CBS 958.72</strain>
    </source>
</reference>
<keyword evidence="3" id="KW-1185">Reference proteome</keyword>
<name>A0AAE0NIL0_9PEZI</name>
<reference evidence="2" key="2">
    <citation type="submission" date="2023-06" db="EMBL/GenBank/DDBJ databases">
        <authorList>
            <consortium name="Lawrence Berkeley National Laboratory"/>
            <person name="Haridas S."/>
            <person name="Hensen N."/>
            <person name="Bonometti L."/>
            <person name="Westerberg I."/>
            <person name="Brannstrom I.O."/>
            <person name="Guillou S."/>
            <person name="Cros-Aarteil S."/>
            <person name="Calhoun S."/>
            <person name="Kuo A."/>
            <person name="Mondo S."/>
            <person name="Pangilinan J."/>
            <person name="Riley R."/>
            <person name="Labutti K."/>
            <person name="Andreopoulos B."/>
            <person name="Lipzen A."/>
            <person name="Chen C."/>
            <person name="Yanf M."/>
            <person name="Daum C."/>
            <person name="Ng V."/>
            <person name="Clum A."/>
            <person name="Steindorff A."/>
            <person name="Ohm R."/>
            <person name="Martin F."/>
            <person name="Silar P."/>
            <person name="Natvig D."/>
            <person name="Lalanne C."/>
            <person name="Gautier V."/>
            <person name="Ament-Velasquez S.L."/>
            <person name="Kruys A."/>
            <person name="Hutchinson M.I."/>
            <person name="Powell A.J."/>
            <person name="Barry K."/>
            <person name="Miller A.N."/>
            <person name="Grigoriev I.V."/>
            <person name="Debuchy R."/>
            <person name="Gladieux P."/>
            <person name="Thoren M.H."/>
            <person name="Johannesson H."/>
        </authorList>
    </citation>
    <scope>NUCLEOTIDE SEQUENCE</scope>
    <source>
        <strain evidence="2">CBS 958.72</strain>
    </source>
</reference>